<feature type="region of interest" description="Disordered" evidence="2">
    <location>
        <begin position="1"/>
        <end position="248"/>
    </location>
</feature>
<feature type="compositionally biased region" description="Low complexity" evidence="2">
    <location>
        <begin position="239"/>
        <end position="248"/>
    </location>
</feature>
<dbReference type="EMBL" id="JACSPO010000001">
    <property type="protein sequence ID" value="MBD8061241.1"/>
    <property type="molecule type" value="Genomic_DNA"/>
</dbReference>
<feature type="region of interest" description="Disordered" evidence="2">
    <location>
        <begin position="602"/>
        <end position="623"/>
    </location>
</feature>
<name>A0ABR8YYT9_9MICO</name>
<protein>
    <submittedName>
        <fullName evidence="3">DUF349 domain-containing protein</fullName>
    </submittedName>
</protein>
<evidence type="ECO:0000256" key="1">
    <source>
        <dbReference type="SAM" id="Coils"/>
    </source>
</evidence>
<keyword evidence="4" id="KW-1185">Reference proteome</keyword>
<feature type="compositionally biased region" description="Basic and acidic residues" evidence="2">
    <location>
        <begin position="602"/>
        <end position="621"/>
    </location>
</feature>
<proteinExistence type="predicted"/>
<sequence>MPPAPAATQDAPVEETEAEQAQAPSEQAEAPAEAAEQAAAPSEQPAEAPAEQPEAATTAAGTPAEQPEAPAEQPEAATAAADTPTGQPEAPAEASEPAEAPGEQRDAPTEQAEAPAEQADAAAEAPEQADAAAESTEAPAEPTDAPAEQAEAPAEQAEAPTDQAPAPAEQAEASAEQAEAPTDQAPAPAEQADASAEPATAEPGGTIEAEAAQAAAPAPRPAAVPRPLPKPSALRKPAARAPQGAAPAPAVVTPVLDDAKEAAAAAAWGRVDPDGTVWVREAARERTVGQYTGADMDEALAFYVRRFLDLQAQVLLFETRLPQLQTKEIDQTLTTLIEALAEPAAVGDLDGLRARVEVLRERAAARRKEISAEREAAKAKALEERTAVVERAEAIAAADPASTHWRSSGDELRTLLDQWKQAQRSGPRLDRPTEDALWKRFSRARTTFDRNRGHFFSQLDATQSEVKRAKEQLIAEAEALSTSTDWGRTSAAYRELMDRWKAAGRASRKEDDALWARFRAARQAFYEARESENAQIDAEYAANLEVKLALLEQAEALLPVTDPEAAKAALRPIQDKWDEAGKVPRNDVQRVEGRMRAVEQAVREADQERWSRSDPEKKARAEGAAAQLYEAIDALEQQLAQARAAGDARAEKEAATALEARKSWLDQILRSAGA</sequence>
<feature type="compositionally biased region" description="Low complexity" evidence="2">
    <location>
        <begin position="109"/>
        <end position="217"/>
    </location>
</feature>
<feature type="compositionally biased region" description="Pro residues" evidence="2">
    <location>
        <begin position="218"/>
        <end position="230"/>
    </location>
</feature>
<keyword evidence="1" id="KW-0175">Coiled coil</keyword>
<dbReference type="InterPro" id="IPR007139">
    <property type="entry name" value="DUF349"/>
</dbReference>
<feature type="compositionally biased region" description="Low complexity" evidence="2">
    <location>
        <begin position="19"/>
        <end position="101"/>
    </location>
</feature>
<evidence type="ECO:0000256" key="2">
    <source>
        <dbReference type="SAM" id="MobiDB-lite"/>
    </source>
</evidence>
<evidence type="ECO:0000313" key="3">
    <source>
        <dbReference type="EMBL" id="MBD8061241.1"/>
    </source>
</evidence>
<accession>A0ABR8YYT9</accession>
<comment type="caution">
    <text evidence="3">The sequence shown here is derived from an EMBL/GenBank/DDBJ whole genome shotgun (WGS) entry which is preliminary data.</text>
</comment>
<reference evidence="3 4" key="1">
    <citation type="submission" date="2020-08" db="EMBL/GenBank/DDBJ databases">
        <title>A Genomic Blueprint of the Chicken Gut Microbiome.</title>
        <authorList>
            <person name="Gilroy R."/>
            <person name="Ravi A."/>
            <person name="Getino M."/>
            <person name="Pursley I."/>
            <person name="Horton D.L."/>
            <person name="Alikhan N.-F."/>
            <person name="Baker D."/>
            <person name="Gharbi K."/>
            <person name="Hall N."/>
            <person name="Watson M."/>
            <person name="Adriaenssens E.M."/>
            <person name="Foster-Nyarko E."/>
            <person name="Jarju S."/>
            <person name="Secka A."/>
            <person name="Antonio M."/>
            <person name="Oren A."/>
            <person name="Chaudhuri R."/>
            <person name="La Ragione R.M."/>
            <person name="Hildebrand F."/>
            <person name="Pallen M.J."/>
        </authorList>
    </citation>
    <scope>NUCLEOTIDE SEQUENCE [LARGE SCALE GENOMIC DNA]</scope>
    <source>
        <strain evidence="3 4">Sa1BUA1</strain>
    </source>
</reference>
<feature type="coiled-coil region" evidence="1">
    <location>
        <begin position="349"/>
        <end position="385"/>
    </location>
</feature>
<evidence type="ECO:0000313" key="4">
    <source>
        <dbReference type="Proteomes" id="UP000661894"/>
    </source>
</evidence>
<dbReference type="Pfam" id="PF03993">
    <property type="entry name" value="DUF349"/>
    <property type="match status" value="3"/>
</dbReference>
<organism evidence="3 4">
    <name type="scientific">Oceanitalea stevensii</name>
    <dbReference type="NCBI Taxonomy" id="2763072"/>
    <lineage>
        <taxon>Bacteria</taxon>
        <taxon>Bacillati</taxon>
        <taxon>Actinomycetota</taxon>
        <taxon>Actinomycetes</taxon>
        <taxon>Micrococcales</taxon>
        <taxon>Bogoriellaceae</taxon>
        <taxon>Georgenia</taxon>
    </lineage>
</organism>
<dbReference type="Proteomes" id="UP000661894">
    <property type="component" value="Unassembled WGS sequence"/>
</dbReference>
<gene>
    <name evidence="3" type="ORF">H9624_02750</name>
</gene>